<dbReference type="PROSITE" id="PS00217">
    <property type="entry name" value="SUGAR_TRANSPORT_2"/>
    <property type="match status" value="1"/>
</dbReference>
<feature type="transmembrane region" description="Helical" evidence="11">
    <location>
        <begin position="367"/>
        <end position="390"/>
    </location>
</feature>
<feature type="transmembrane region" description="Helical" evidence="11">
    <location>
        <begin position="397"/>
        <end position="421"/>
    </location>
</feature>
<sequence>MTTSPSHDFRVPLHRHVIHVLPTYIVSRPATITTLSSTRHDTRASLTRCSLSQRAAMAQPTDAAEMPLLTKPAAAAPPPPPVRRNKYPFFCAVLASMTSILTGYNVAVMSGAQIFMAEDLGISDAQIEVLSGVVNIYSLAGALLAGWTSDRLGRRLTIVLANVFFLLGPLCMTLAGGYNALMVGRFIAGIAVGYDFVIAPIYAAEISPASSRGLLTSVPEVLCFYHYVSNLAFSGLPAHLSWRVMFAAGVVPPVFLALGTLTMPESPRWLVMKGRIAEAKDVLHRTSDTAAEAERRLLEIEDVVFVSGDGGGSSSSAWKEAAAKPGVRRVLAMVLTLQLFQQASGIDSVVLYGPRILAMAGVKSNTLLLSLNVVFGVAKAGSILIAMALVDRAGRRPLLLVSTGGMAASLVVVGSLFAAFAGGDGAAAATTTVATAATTMAAVVAYVVFFSMGLGPMAWVYSSEILPLRLRGQGAGLGTAMNRVACGVVIMTFISLYKAITMAGAFYLYAAIAAAAFVFVYTCLPETRGRSLEDMEELFHTK</sequence>
<feature type="transmembrane region" description="Helical" evidence="11">
    <location>
        <begin position="480"/>
        <end position="500"/>
    </location>
</feature>
<evidence type="ECO:0000313" key="13">
    <source>
        <dbReference type="EMBL" id="KAF8661136.1"/>
    </source>
</evidence>
<evidence type="ECO:0000256" key="10">
    <source>
        <dbReference type="SAM" id="Coils"/>
    </source>
</evidence>
<dbReference type="PRINTS" id="PR00171">
    <property type="entry name" value="SUGRTRNSPORT"/>
</dbReference>
<keyword evidence="10" id="KW-0175">Coiled coil</keyword>
<feature type="transmembrane region" description="Helical" evidence="11">
    <location>
        <begin position="127"/>
        <end position="147"/>
    </location>
</feature>
<evidence type="ECO:0000259" key="12">
    <source>
        <dbReference type="PROSITE" id="PS50850"/>
    </source>
</evidence>
<evidence type="ECO:0000256" key="8">
    <source>
        <dbReference type="ARBA" id="ARBA00023136"/>
    </source>
</evidence>
<dbReference type="InterPro" id="IPR005828">
    <property type="entry name" value="MFS_sugar_transport-like"/>
</dbReference>
<gene>
    <name evidence="13" type="ORF">HU200_057243</name>
</gene>
<keyword evidence="5 11" id="KW-0812">Transmembrane</keyword>
<evidence type="ECO:0000256" key="7">
    <source>
        <dbReference type="ARBA" id="ARBA00022989"/>
    </source>
</evidence>
<evidence type="ECO:0000313" key="14">
    <source>
        <dbReference type="Proteomes" id="UP000636709"/>
    </source>
</evidence>
<name>A0A835AQ91_9POAL</name>
<dbReference type="PANTHER" id="PTHR48020:SF49">
    <property type="entry name" value="SUGAR TRANSPORTER"/>
    <property type="match status" value="1"/>
</dbReference>
<dbReference type="InterPro" id="IPR036259">
    <property type="entry name" value="MFS_trans_sf"/>
</dbReference>
<keyword evidence="8 11" id="KW-0472">Membrane</keyword>
<dbReference type="InterPro" id="IPR050814">
    <property type="entry name" value="Myo-inositol_Transporter"/>
</dbReference>
<keyword evidence="6" id="KW-0769">Symport</keyword>
<keyword evidence="14" id="KW-1185">Reference proteome</keyword>
<comment type="similarity">
    <text evidence="2 9">Belongs to the major facilitator superfamily. Sugar transporter (TC 2.A.1.1) family.</text>
</comment>
<evidence type="ECO:0000256" key="6">
    <source>
        <dbReference type="ARBA" id="ARBA00022847"/>
    </source>
</evidence>
<feature type="transmembrane region" description="Helical" evidence="11">
    <location>
        <begin position="240"/>
        <end position="263"/>
    </location>
</feature>
<evidence type="ECO:0000256" key="4">
    <source>
        <dbReference type="ARBA" id="ARBA00022597"/>
    </source>
</evidence>
<evidence type="ECO:0000256" key="2">
    <source>
        <dbReference type="ARBA" id="ARBA00010992"/>
    </source>
</evidence>
<feature type="domain" description="Major facilitator superfamily (MFS) profile" evidence="12">
    <location>
        <begin position="91"/>
        <end position="528"/>
    </location>
</feature>
<comment type="subcellular location">
    <subcellularLocation>
        <location evidence="1">Membrane</location>
        <topology evidence="1">Multi-pass membrane protein</topology>
    </subcellularLocation>
</comment>
<evidence type="ECO:0000256" key="9">
    <source>
        <dbReference type="RuleBase" id="RU003346"/>
    </source>
</evidence>
<comment type="caution">
    <text evidence="13">The sequence shown here is derived from an EMBL/GenBank/DDBJ whole genome shotgun (WGS) entry which is preliminary data.</text>
</comment>
<keyword evidence="3 9" id="KW-0813">Transport</keyword>
<evidence type="ECO:0000256" key="11">
    <source>
        <dbReference type="SAM" id="Phobius"/>
    </source>
</evidence>
<dbReference type="GO" id="GO:0016020">
    <property type="term" value="C:membrane"/>
    <property type="evidence" value="ECO:0007669"/>
    <property type="project" value="UniProtKB-SubCell"/>
</dbReference>
<dbReference type="FunFam" id="1.20.1250.20:FF:000025">
    <property type="entry name" value="probable polyol transporter 4"/>
    <property type="match status" value="1"/>
</dbReference>
<feature type="transmembrane region" description="Helical" evidence="11">
    <location>
        <begin position="433"/>
        <end position="459"/>
    </location>
</feature>
<evidence type="ECO:0000256" key="5">
    <source>
        <dbReference type="ARBA" id="ARBA00022692"/>
    </source>
</evidence>
<protein>
    <recommendedName>
        <fullName evidence="12">Major facilitator superfamily (MFS) profile domain-containing protein</fullName>
    </recommendedName>
</protein>
<dbReference type="GO" id="GO:0015293">
    <property type="term" value="F:symporter activity"/>
    <property type="evidence" value="ECO:0007669"/>
    <property type="project" value="UniProtKB-KW"/>
</dbReference>
<dbReference type="InterPro" id="IPR005829">
    <property type="entry name" value="Sugar_transporter_CS"/>
</dbReference>
<feature type="transmembrane region" description="Helical" evidence="11">
    <location>
        <begin position="506"/>
        <end position="524"/>
    </location>
</feature>
<organism evidence="13 14">
    <name type="scientific">Digitaria exilis</name>
    <dbReference type="NCBI Taxonomy" id="1010633"/>
    <lineage>
        <taxon>Eukaryota</taxon>
        <taxon>Viridiplantae</taxon>
        <taxon>Streptophyta</taxon>
        <taxon>Embryophyta</taxon>
        <taxon>Tracheophyta</taxon>
        <taxon>Spermatophyta</taxon>
        <taxon>Magnoliopsida</taxon>
        <taxon>Liliopsida</taxon>
        <taxon>Poales</taxon>
        <taxon>Poaceae</taxon>
        <taxon>PACMAD clade</taxon>
        <taxon>Panicoideae</taxon>
        <taxon>Panicodae</taxon>
        <taxon>Paniceae</taxon>
        <taxon>Anthephorinae</taxon>
        <taxon>Digitaria</taxon>
    </lineage>
</organism>
<evidence type="ECO:0000256" key="3">
    <source>
        <dbReference type="ARBA" id="ARBA00022448"/>
    </source>
</evidence>
<evidence type="ECO:0000256" key="1">
    <source>
        <dbReference type="ARBA" id="ARBA00004141"/>
    </source>
</evidence>
<dbReference type="PROSITE" id="PS50850">
    <property type="entry name" value="MFS"/>
    <property type="match status" value="1"/>
</dbReference>
<feature type="transmembrane region" description="Helical" evidence="11">
    <location>
        <begin position="87"/>
        <end position="107"/>
    </location>
</feature>
<dbReference type="InterPro" id="IPR020846">
    <property type="entry name" value="MFS_dom"/>
</dbReference>
<dbReference type="AlphaFoldDB" id="A0A835AQ91"/>
<dbReference type="PROSITE" id="PS00216">
    <property type="entry name" value="SUGAR_TRANSPORT_1"/>
    <property type="match status" value="2"/>
</dbReference>
<dbReference type="OrthoDB" id="6339427at2759"/>
<accession>A0A835AQ91</accession>
<dbReference type="Pfam" id="PF00083">
    <property type="entry name" value="Sugar_tr"/>
    <property type="match status" value="1"/>
</dbReference>
<feature type="coiled-coil region" evidence="10">
    <location>
        <begin position="276"/>
        <end position="303"/>
    </location>
</feature>
<keyword evidence="4" id="KW-0762">Sugar transport</keyword>
<reference evidence="13" key="1">
    <citation type="submission" date="2020-07" db="EMBL/GenBank/DDBJ databases">
        <title>Genome sequence and genetic diversity analysis of an under-domesticated orphan crop, white fonio (Digitaria exilis).</title>
        <authorList>
            <person name="Bennetzen J.L."/>
            <person name="Chen S."/>
            <person name="Ma X."/>
            <person name="Wang X."/>
            <person name="Yssel A.E.J."/>
            <person name="Chaluvadi S.R."/>
            <person name="Johnson M."/>
            <person name="Gangashetty P."/>
            <person name="Hamidou F."/>
            <person name="Sanogo M.D."/>
            <person name="Zwaenepoel A."/>
            <person name="Wallace J."/>
            <person name="Van De Peer Y."/>
            <person name="Van Deynze A."/>
        </authorList>
    </citation>
    <scope>NUCLEOTIDE SEQUENCE</scope>
    <source>
        <tissue evidence="13">Leaves</tissue>
    </source>
</reference>
<dbReference type="Proteomes" id="UP000636709">
    <property type="component" value="Unassembled WGS sequence"/>
</dbReference>
<proteinExistence type="inferred from homology"/>
<dbReference type="InterPro" id="IPR003663">
    <property type="entry name" value="Sugar/inositol_transpt"/>
</dbReference>
<feature type="transmembrane region" description="Helical" evidence="11">
    <location>
        <begin position="186"/>
        <end position="204"/>
    </location>
</feature>
<dbReference type="EMBL" id="JACEFO010002416">
    <property type="protein sequence ID" value="KAF8661136.1"/>
    <property type="molecule type" value="Genomic_DNA"/>
</dbReference>
<dbReference type="Gene3D" id="1.20.1250.20">
    <property type="entry name" value="MFS general substrate transporter like domains"/>
    <property type="match status" value="1"/>
</dbReference>
<dbReference type="PANTHER" id="PTHR48020">
    <property type="entry name" value="PROTON MYO-INOSITOL COTRANSPORTER"/>
    <property type="match status" value="1"/>
</dbReference>
<feature type="transmembrane region" description="Helical" evidence="11">
    <location>
        <begin position="159"/>
        <end position="180"/>
    </location>
</feature>
<dbReference type="SUPFAM" id="SSF103473">
    <property type="entry name" value="MFS general substrate transporter"/>
    <property type="match status" value="1"/>
</dbReference>
<dbReference type="NCBIfam" id="TIGR00879">
    <property type="entry name" value="SP"/>
    <property type="match status" value="1"/>
</dbReference>
<keyword evidence="7 11" id="KW-1133">Transmembrane helix</keyword>